<dbReference type="AlphaFoldDB" id="A0A653WEI1"/>
<sequence>MFKKIKNVSKGRKKLNFSKEYMCFPKFLNNKPSDSYKFILNLGIH</sequence>
<keyword evidence="2" id="KW-1185">Reference proteome</keyword>
<dbReference type="Proteomes" id="UP000430202">
    <property type="component" value="Unassembled WGS sequence"/>
</dbReference>
<name>A0A653WEI1_9FLAO</name>
<dbReference type="EMBL" id="CABWLR010000006">
    <property type="protein sequence ID" value="VXC10701.1"/>
    <property type="molecule type" value="Genomic_DNA"/>
</dbReference>
<reference evidence="1 2" key="1">
    <citation type="submission" date="2019-10" db="EMBL/GenBank/DDBJ databases">
        <authorList>
            <person name="Karimi E."/>
        </authorList>
    </citation>
    <scope>NUCLEOTIDE SEQUENCE [LARGE SCALE GENOMIC DNA]</scope>
    <source>
        <strain evidence="1">Maribacter sp. 151</strain>
    </source>
</reference>
<organism evidence="1 2">
    <name type="scientific">Maribacter litoralis</name>
    <dbReference type="NCBI Taxonomy" id="2059726"/>
    <lineage>
        <taxon>Bacteria</taxon>
        <taxon>Pseudomonadati</taxon>
        <taxon>Bacteroidota</taxon>
        <taxon>Flavobacteriia</taxon>
        <taxon>Flavobacteriales</taxon>
        <taxon>Flavobacteriaceae</taxon>
        <taxon>Maribacter</taxon>
    </lineage>
</organism>
<evidence type="ECO:0000313" key="2">
    <source>
        <dbReference type="Proteomes" id="UP000430202"/>
    </source>
</evidence>
<evidence type="ECO:0000313" key="1">
    <source>
        <dbReference type="EMBL" id="VXC10701.1"/>
    </source>
</evidence>
<proteinExistence type="predicted"/>
<protein>
    <submittedName>
        <fullName evidence="1">Uncharacterized protein</fullName>
    </submittedName>
</protein>
<gene>
    <name evidence="1" type="ORF">MARI151_60064</name>
</gene>
<accession>A0A653WEI1</accession>